<dbReference type="RefSeq" id="WP_155199097.1">
    <property type="nucleotide sequence ID" value="NZ_JASHCX010000004.1"/>
</dbReference>
<comment type="similarity">
    <text evidence="2">Belongs to the glycosyltransferase 2 family.</text>
</comment>
<dbReference type="PANTHER" id="PTHR43179">
    <property type="entry name" value="RHAMNOSYLTRANSFERASE WBBL"/>
    <property type="match status" value="1"/>
</dbReference>
<evidence type="ECO:0000313" key="6">
    <source>
        <dbReference type="EMBL" id="MTR41400.1"/>
    </source>
</evidence>
<evidence type="ECO:0000313" key="7">
    <source>
        <dbReference type="Proteomes" id="UP000430295"/>
    </source>
</evidence>
<keyword evidence="3" id="KW-0328">Glycosyltransferase</keyword>
<dbReference type="Proteomes" id="UP000430295">
    <property type="component" value="Unassembled WGS sequence"/>
</dbReference>
<accession>A0A6I3P287</accession>
<dbReference type="CDD" id="cd04186">
    <property type="entry name" value="GT_2_like_c"/>
    <property type="match status" value="1"/>
</dbReference>
<evidence type="ECO:0000256" key="2">
    <source>
        <dbReference type="ARBA" id="ARBA00006739"/>
    </source>
</evidence>
<sequence>MDKVCFIILNYNNYQDTIDCVRSLQSSIENEKFDIIVVDNNSSNDSIEKLKNSLNNIEVIPSRVNHGYANGNNIGIKIAEKRGYPFICILNNDTLIEEDFLTACVQKLHNDNSIAFVSPALVEYKNRDLIQSTGGDIFLDKGYVTLKNHHLSRKELPAIVQSDYIGGACMLFRTRLLKEIGYIPENYFLFFEETEWCYKATLMGYKNICLTNYFIYHKGSVSIKSVSGLQEYLMNRNRVVFVKRNIGSRYQFIKFLLYLYTRFLFRLLIGKENNIRILKYYWDGVTDRIDAAYPFIVIKS</sequence>
<evidence type="ECO:0000259" key="5">
    <source>
        <dbReference type="Pfam" id="PF00535"/>
    </source>
</evidence>
<dbReference type="GO" id="GO:0016757">
    <property type="term" value="F:glycosyltransferase activity"/>
    <property type="evidence" value="ECO:0007669"/>
    <property type="project" value="UniProtKB-KW"/>
</dbReference>
<comment type="caution">
    <text evidence="6">The sequence shown here is derived from an EMBL/GenBank/DDBJ whole genome shotgun (WGS) entry which is preliminary data.</text>
</comment>
<feature type="domain" description="Glycosyltransferase 2-like" evidence="5">
    <location>
        <begin position="6"/>
        <end position="176"/>
    </location>
</feature>
<dbReference type="Gene3D" id="3.90.550.10">
    <property type="entry name" value="Spore Coat Polysaccharide Biosynthesis Protein SpsA, Chain A"/>
    <property type="match status" value="1"/>
</dbReference>
<keyword evidence="4 6" id="KW-0808">Transferase</keyword>
<organism evidence="6 7">
    <name type="scientific">Streptococcus parasanguinis</name>
    <dbReference type="NCBI Taxonomy" id="1318"/>
    <lineage>
        <taxon>Bacteria</taxon>
        <taxon>Bacillati</taxon>
        <taxon>Bacillota</taxon>
        <taxon>Bacilli</taxon>
        <taxon>Lactobacillales</taxon>
        <taxon>Streptococcaceae</taxon>
        <taxon>Streptococcus</taxon>
    </lineage>
</organism>
<protein>
    <submittedName>
        <fullName evidence="6">Glycosyltransferase</fullName>
    </submittedName>
</protein>
<dbReference type="InterPro" id="IPR001173">
    <property type="entry name" value="Glyco_trans_2-like"/>
</dbReference>
<evidence type="ECO:0000256" key="3">
    <source>
        <dbReference type="ARBA" id="ARBA00022676"/>
    </source>
</evidence>
<name>A0A6I3P287_STRPA</name>
<reference evidence="6 7" key="1">
    <citation type="journal article" date="2019" name="Nat. Med.">
        <title>A library of human gut bacterial isolates paired with longitudinal multiomics data enables mechanistic microbiome research.</title>
        <authorList>
            <person name="Poyet M."/>
            <person name="Groussin M."/>
            <person name="Gibbons S.M."/>
            <person name="Avila-Pacheco J."/>
            <person name="Jiang X."/>
            <person name="Kearney S.M."/>
            <person name="Perrotta A.R."/>
            <person name="Berdy B."/>
            <person name="Zhao S."/>
            <person name="Lieberman T.D."/>
            <person name="Swanson P.K."/>
            <person name="Smith M."/>
            <person name="Roesemann S."/>
            <person name="Alexander J.E."/>
            <person name="Rich S.A."/>
            <person name="Livny J."/>
            <person name="Vlamakis H."/>
            <person name="Clish C."/>
            <person name="Bullock K."/>
            <person name="Deik A."/>
            <person name="Scott J."/>
            <person name="Pierce K.A."/>
            <person name="Xavier R.J."/>
            <person name="Alm E.J."/>
        </authorList>
    </citation>
    <scope>NUCLEOTIDE SEQUENCE [LARGE SCALE GENOMIC DNA]</scope>
    <source>
        <strain evidence="6 7">BIOML-A18</strain>
    </source>
</reference>
<evidence type="ECO:0000256" key="4">
    <source>
        <dbReference type="ARBA" id="ARBA00022679"/>
    </source>
</evidence>
<dbReference type="EMBL" id="WMYS01000003">
    <property type="protein sequence ID" value="MTR41400.1"/>
    <property type="molecule type" value="Genomic_DNA"/>
</dbReference>
<evidence type="ECO:0000256" key="1">
    <source>
        <dbReference type="ARBA" id="ARBA00004776"/>
    </source>
</evidence>
<proteinExistence type="inferred from homology"/>
<dbReference type="AlphaFoldDB" id="A0A6I3P287"/>
<comment type="pathway">
    <text evidence="1">Cell wall biogenesis; cell wall polysaccharide biosynthesis.</text>
</comment>
<dbReference type="Pfam" id="PF00535">
    <property type="entry name" value="Glycos_transf_2"/>
    <property type="match status" value="1"/>
</dbReference>
<gene>
    <name evidence="6" type="ORF">GMC75_06870</name>
</gene>
<dbReference type="InterPro" id="IPR029044">
    <property type="entry name" value="Nucleotide-diphossugar_trans"/>
</dbReference>
<dbReference type="PANTHER" id="PTHR43179:SF12">
    <property type="entry name" value="GALACTOFURANOSYLTRANSFERASE GLFT2"/>
    <property type="match status" value="1"/>
</dbReference>
<dbReference type="SUPFAM" id="SSF53448">
    <property type="entry name" value="Nucleotide-diphospho-sugar transferases"/>
    <property type="match status" value="1"/>
</dbReference>